<dbReference type="PANTHER" id="PTHR43397">
    <property type="entry name" value="ERGOTHIONEINE BIOSYNTHESIS PROTEIN 1"/>
    <property type="match status" value="1"/>
</dbReference>
<proteinExistence type="predicted"/>
<organism evidence="4 5">
    <name type="scientific">Piscinibacterium candidicorallinum</name>
    <dbReference type="NCBI Taxonomy" id="1793872"/>
    <lineage>
        <taxon>Bacteria</taxon>
        <taxon>Pseudomonadati</taxon>
        <taxon>Pseudomonadota</taxon>
        <taxon>Betaproteobacteria</taxon>
        <taxon>Burkholderiales</taxon>
        <taxon>Piscinibacterium</taxon>
    </lineage>
</organism>
<sequence length="329" mass="36141">MLRRPTFLQIDPPSRSALAEEADAGLRAPQAWLSPKLFYDPLGSRLFDAITELPEYYPTRTEAALMARHGADMAAAVRSALPEPLTLVDLGAGNCTKAAALFDLLEPAHYVAVDISADYLRNTLTCLQREYPDLRMSGVGMDFSARLALPAEVLADERTGAAPQGALLFYPGSSIGNFDPPEALRLLREARALAGGAALLIGVDLIKPLDVLLPAYDDTLGVTAAFNLNVLRRLNALLGADFHLADWQHEARFNTAASRIEMHLRARTELTVRWQGGERRFAPAETIHTENSYKWTTESFSALLTEAGFAQQKHWTDERGWFAVFMATG</sequence>
<dbReference type="EMBL" id="JBHRTI010000010">
    <property type="protein sequence ID" value="MFC3149010.1"/>
    <property type="molecule type" value="Genomic_DNA"/>
</dbReference>
<comment type="caution">
    <text evidence="4">The sequence shown here is derived from an EMBL/GenBank/DDBJ whole genome shotgun (WGS) entry which is preliminary data.</text>
</comment>
<protein>
    <submittedName>
        <fullName evidence="4">L-histidine N(Alpha)-methyltransferase</fullName>
        <ecNumber evidence="4">2.1.1.44</ecNumber>
    </submittedName>
</protein>
<dbReference type="PIRSF" id="PIRSF018005">
    <property type="entry name" value="UCP018005"/>
    <property type="match status" value="1"/>
</dbReference>
<keyword evidence="2 4" id="KW-0808">Transferase</keyword>
<dbReference type="EC" id="2.1.1.44" evidence="4"/>
<dbReference type="InterPro" id="IPR051128">
    <property type="entry name" value="EgtD_Methyltrsf_superfamily"/>
</dbReference>
<dbReference type="PANTHER" id="PTHR43397:SF1">
    <property type="entry name" value="ERGOTHIONEINE BIOSYNTHESIS PROTEIN 1"/>
    <property type="match status" value="1"/>
</dbReference>
<gene>
    <name evidence="4" type="primary">egtD</name>
    <name evidence="4" type="ORF">ACFOEN_15395</name>
</gene>
<dbReference type="Pfam" id="PF10017">
    <property type="entry name" value="Methyltransf_33"/>
    <property type="match status" value="1"/>
</dbReference>
<accession>A0ABV7H5H7</accession>
<keyword evidence="5" id="KW-1185">Reference proteome</keyword>
<feature type="domain" description="Histidine-specific methyltransferase SAM-dependent" evidence="3">
    <location>
        <begin position="19"/>
        <end position="327"/>
    </location>
</feature>
<evidence type="ECO:0000259" key="3">
    <source>
        <dbReference type="Pfam" id="PF10017"/>
    </source>
</evidence>
<keyword evidence="1 4" id="KW-0489">Methyltransferase</keyword>
<dbReference type="GO" id="GO:0052706">
    <property type="term" value="F:L-histidine N(alpha)-methyltransferase activity"/>
    <property type="evidence" value="ECO:0007669"/>
    <property type="project" value="UniProtKB-EC"/>
</dbReference>
<evidence type="ECO:0000313" key="4">
    <source>
        <dbReference type="EMBL" id="MFC3149010.1"/>
    </source>
</evidence>
<evidence type="ECO:0000313" key="5">
    <source>
        <dbReference type="Proteomes" id="UP001595556"/>
    </source>
</evidence>
<dbReference type="Proteomes" id="UP001595556">
    <property type="component" value="Unassembled WGS sequence"/>
</dbReference>
<dbReference type="InterPro" id="IPR017804">
    <property type="entry name" value="MeTrfase_EgtD-like"/>
</dbReference>
<reference evidence="5" key="1">
    <citation type="journal article" date="2019" name="Int. J. Syst. Evol. Microbiol.">
        <title>The Global Catalogue of Microorganisms (GCM) 10K type strain sequencing project: providing services to taxonomists for standard genome sequencing and annotation.</title>
        <authorList>
            <consortium name="The Broad Institute Genomics Platform"/>
            <consortium name="The Broad Institute Genome Sequencing Center for Infectious Disease"/>
            <person name="Wu L."/>
            <person name="Ma J."/>
        </authorList>
    </citation>
    <scope>NUCLEOTIDE SEQUENCE [LARGE SCALE GENOMIC DNA]</scope>
    <source>
        <strain evidence="5">KCTC 52168</strain>
    </source>
</reference>
<dbReference type="RefSeq" id="WP_377305438.1">
    <property type="nucleotide sequence ID" value="NZ_CP180191.1"/>
</dbReference>
<dbReference type="InterPro" id="IPR029063">
    <property type="entry name" value="SAM-dependent_MTases_sf"/>
</dbReference>
<dbReference type="Gene3D" id="3.40.50.150">
    <property type="entry name" value="Vaccinia Virus protein VP39"/>
    <property type="match status" value="1"/>
</dbReference>
<dbReference type="NCBIfam" id="TIGR03438">
    <property type="entry name" value="egtD_ergothio"/>
    <property type="match status" value="1"/>
</dbReference>
<dbReference type="InterPro" id="IPR019257">
    <property type="entry name" value="MeTrfase_dom"/>
</dbReference>
<dbReference type="GO" id="GO:0032259">
    <property type="term" value="P:methylation"/>
    <property type="evidence" value="ECO:0007669"/>
    <property type="project" value="UniProtKB-KW"/>
</dbReference>
<dbReference type="SUPFAM" id="SSF53335">
    <property type="entry name" value="S-adenosyl-L-methionine-dependent methyltransferases"/>
    <property type="match status" value="1"/>
</dbReference>
<dbReference type="InterPro" id="IPR035094">
    <property type="entry name" value="EgtD"/>
</dbReference>
<name>A0ABV7H5H7_9BURK</name>
<evidence type="ECO:0000256" key="2">
    <source>
        <dbReference type="ARBA" id="ARBA00022679"/>
    </source>
</evidence>
<evidence type="ECO:0000256" key="1">
    <source>
        <dbReference type="ARBA" id="ARBA00022603"/>
    </source>
</evidence>